<reference evidence="1 2" key="1">
    <citation type="submission" date="2016-10" db="EMBL/GenBank/DDBJ databases">
        <authorList>
            <person name="de Groot N.N."/>
        </authorList>
    </citation>
    <scope>NUCLEOTIDE SEQUENCE [LARGE SCALE GENOMIC DNA]</scope>
    <source>
        <strain evidence="1 2">APO</strain>
    </source>
</reference>
<sequence>MKPNEKKMLLALVILLVGLSAKSIWIDPFHSSSHAHNQYAEYARLMAPFQQQTTLDRMKVLNYRTVDVQRESDEGLTNIVVLEPENENIKEIEIKGEYSAKVRAYLLWVFPTRDIRIEGGFSVNESATNR</sequence>
<evidence type="ECO:0000313" key="1">
    <source>
        <dbReference type="EMBL" id="SDZ21990.1"/>
    </source>
</evidence>
<evidence type="ECO:0000313" key="2">
    <source>
        <dbReference type="Proteomes" id="UP000199230"/>
    </source>
</evidence>
<gene>
    <name evidence="1" type="ORF">SAMN05192546_1146</name>
</gene>
<keyword evidence="2" id="KW-1185">Reference proteome</keyword>
<name>A0A1H3R8J7_9FIRM</name>
<dbReference type="OrthoDB" id="1954063at2"/>
<dbReference type="RefSeq" id="WP_093315545.1">
    <property type="nucleotide sequence ID" value="NZ_FNPV01000014.1"/>
</dbReference>
<proteinExistence type="predicted"/>
<protein>
    <submittedName>
        <fullName evidence="1">Uncharacterized protein</fullName>
    </submittedName>
</protein>
<dbReference type="STRING" id="159292.SAMN05192546_1146"/>
<dbReference type="AlphaFoldDB" id="A0A1H3R8J7"/>
<dbReference type="Proteomes" id="UP000199230">
    <property type="component" value="Unassembled WGS sequence"/>
</dbReference>
<accession>A0A1H3R8J7</accession>
<organism evidence="1 2">
    <name type="scientific">Tindallia californiensis</name>
    <dbReference type="NCBI Taxonomy" id="159292"/>
    <lineage>
        <taxon>Bacteria</taxon>
        <taxon>Bacillati</taxon>
        <taxon>Bacillota</taxon>
        <taxon>Clostridia</taxon>
        <taxon>Peptostreptococcales</taxon>
        <taxon>Tindalliaceae</taxon>
        <taxon>Tindallia</taxon>
    </lineage>
</organism>
<dbReference type="EMBL" id="FNPV01000014">
    <property type="protein sequence ID" value="SDZ21990.1"/>
    <property type="molecule type" value="Genomic_DNA"/>
</dbReference>